<feature type="compositionally biased region" description="Pro residues" evidence="1">
    <location>
        <begin position="8"/>
        <end position="22"/>
    </location>
</feature>
<feature type="compositionally biased region" description="Low complexity" evidence="1">
    <location>
        <begin position="41"/>
        <end position="64"/>
    </location>
</feature>
<dbReference type="GeneID" id="66063686"/>
<sequence>MNGSSRAAPPPPLNLQSSPPPNSSSRLKFIRANTADSGPASLANSKRSASYSSAASSSFSSSFSSLRRITTGFIKSSPTVNVHTTCGRHTDQLLFSGPSLKDLARSIRKRF</sequence>
<dbReference type="EMBL" id="CP072754">
    <property type="protein sequence ID" value="QUC18667.1"/>
    <property type="molecule type" value="Genomic_DNA"/>
</dbReference>
<dbReference type="KEGG" id="uvi:66063686"/>
<feature type="region of interest" description="Disordered" evidence="1">
    <location>
        <begin position="1"/>
        <end position="64"/>
    </location>
</feature>
<dbReference type="AlphaFoldDB" id="A0A8E5MGL0"/>
<evidence type="ECO:0000313" key="3">
    <source>
        <dbReference type="Proteomes" id="UP000027002"/>
    </source>
</evidence>
<dbReference type="Proteomes" id="UP000027002">
    <property type="component" value="Chromosome 2"/>
</dbReference>
<protein>
    <submittedName>
        <fullName evidence="2">Uncharacterized protein</fullName>
    </submittedName>
</protein>
<reference evidence="2" key="1">
    <citation type="submission" date="2020-03" db="EMBL/GenBank/DDBJ databases">
        <title>A mixture of massive structural variations and highly conserved coding sequences in Ustilaginoidea virens genome.</title>
        <authorList>
            <person name="Zhang K."/>
            <person name="Zhao Z."/>
            <person name="Zhang Z."/>
            <person name="Li Y."/>
            <person name="Hsiang T."/>
            <person name="Sun W."/>
        </authorList>
    </citation>
    <scope>NUCLEOTIDE SEQUENCE</scope>
    <source>
        <strain evidence="2">UV-8b</strain>
    </source>
</reference>
<name>A0A8E5MGL0_USTVR</name>
<organism evidence="2 3">
    <name type="scientific">Ustilaginoidea virens</name>
    <name type="common">Rice false smut fungus</name>
    <name type="synonym">Villosiclava virens</name>
    <dbReference type="NCBI Taxonomy" id="1159556"/>
    <lineage>
        <taxon>Eukaryota</taxon>
        <taxon>Fungi</taxon>
        <taxon>Dikarya</taxon>
        <taxon>Ascomycota</taxon>
        <taxon>Pezizomycotina</taxon>
        <taxon>Sordariomycetes</taxon>
        <taxon>Hypocreomycetidae</taxon>
        <taxon>Hypocreales</taxon>
        <taxon>Clavicipitaceae</taxon>
        <taxon>Ustilaginoidea</taxon>
    </lineage>
</organism>
<accession>A0A8E5MGL0</accession>
<keyword evidence="3" id="KW-1185">Reference proteome</keyword>
<evidence type="ECO:0000256" key="1">
    <source>
        <dbReference type="SAM" id="MobiDB-lite"/>
    </source>
</evidence>
<gene>
    <name evidence="2" type="ORF">UV8b_02908</name>
</gene>
<evidence type="ECO:0000313" key="2">
    <source>
        <dbReference type="EMBL" id="QUC18667.1"/>
    </source>
</evidence>
<dbReference type="RefSeq" id="XP_042996340.1">
    <property type="nucleotide sequence ID" value="XM_043140406.1"/>
</dbReference>
<proteinExistence type="predicted"/>
<dbReference type="OrthoDB" id="5089392at2759"/>